<keyword evidence="7" id="KW-0238">DNA-binding</keyword>
<keyword evidence="5" id="KW-0460">Magnesium</keyword>
<dbReference type="Gene3D" id="1.20.120.920">
    <property type="entry name" value="CRISPR-associated endonuclease Cas1, C-terminal domain"/>
    <property type="match status" value="1"/>
</dbReference>
<keyword evidence="4" id="KW-0378">Hydrolase</keyword>
<evidence type="ECO:0000256" key="3">
    <source>
        <dbReference type="ARBA" id="ARBA00022759"/>
    </source>
</evidence>
<keyword evidence="3 8" id="KW-0255">Endonuclease</keyword>
<evidence type="ECO:0000256" key="5">
    <source>
        <dbReference type="ARBA" id="ARBA00022842"/>
    </source>
</evidence>
<organism evidence="8 9">
    <name type="scientific">Ligilactobacillus animalis</name>
    <dbReference type="NCBI Taxonomy" id="1605"/>
    <lineage>
        <taxon>Bacteria</taxon>
        <taxon>Bacillati</taxon>
        <taxon>Bacillota</taxon>
        <taxon>Bacilli</taxon>
        <taxon>Lactobacillales</taxon>
        <taxon>Lactobacillaceae</taxon>
        <taxon>Ligilactobacillus</taxon>
    </lineage>
</organism>
<protein>
    <submittedName>
        <fullName evidence="8">CRISPR-associated endonuclease Cas1, subtype II/NMENI</fullName>
    </submittedName>
</protein>
<keyword evidence="2" id="KW-0479">Metal-binding</keyword>
<evidence type="ECO:0000256" key="1">
    <source>
        <dbReference type="ARBA" id="ARBA00022722"/>
    </source>
</evidence>
<dbReference type="InterPro" id="IPR042206">
    <property type="entry name" value="CRISPR-assoc_Cas1_C"/>
</dbReference>
<dbReference type="Pfam" id="PF01867">
    <property type="entry name" value="Cas_Cas1"/>
    <property type="match status" value="1"/>
</dbReference>
<sequence length="104" mass="11827">MHSLEPSFGIHHVSVNNPYNLSDDLIEPFRPFVDSLVFENIYDKGTNELDKKMLVGVLMERCVIDGKVYRLGDAIRKTVESYLRCLNTNAISDILLPQMIEGGR</sequence>
<accession>A0ABR4RS18</accession>
<evidence type="ECO:0000313" key="8">
    <source>
        <dbReference type="EMBL" id="KDA45655.1"/>
    </source>
</evidence>
<keyword evidence="9" id="KW-1185">Reference proteome</keyword>
<evidence type="ECO:0000313" key="9">
    <source>
        <dbReference type="Proteomes" id="UP000027129"/>
    </source>
</evidence>
<dbReference type="Proteomes" id="UP000027129">
    <property type="component" value="Unassembled WGS sequence"/>
</dbReference>
<gene>
    <name evidence="8" type="ORF">Lani381_1280</name>
</gene>
<keyword evidence="6" id="KW-0051">Antiviral defense</keyword>
<dbReference type="GO" id="GO:0004519">
    <property type="term" value="F:endonuclease activity"/>
    <property type="evidence" value="ECO:0007669"/>
    <property type="project" value="UniProtKB-KW"/>
</dbReference>
<evidence type="ECO:0000256" key="7">
    <source>
        <dbReference type="ARBA" id="ARBA00023125"/>
    </source>
</evidence>
<comment type="caution">
    <text evidence="8">The sequence shown here is derived from an EMBL/GenBank/DDBJ whole genome shotgun (WGS) entry which is preliminary data.</text>
</comment>
<evidence type="ECO:0000256" key="2">
    <source>
        <dbReference type="ARBA" id="ARBA00022723"/>
    </source>
</evidence>
<keyword evidence="1" id="KW-0540">Nuclease</keyword>
<name>A0ABR4RS18_9LACO</name>
<reference evidence="8 9" key="1">
    <citation type="submission" date="2014-04" db="EMBL/GenBank/DDBJ databases">
        <title>Draft Genome Sequence of Lactobacillus animalis 381-IL-28.</title>
        <authorList>
            <person name="Sturino J.M."/>
            <person name="Rajendran M."/>
            <person name="Altermann E."/>
        </authorList>
    </citation>
    <scope>NUCLEOTIDE SEQUENCE [LARGE SCALE GENOMIC DNA]</scope>
    <source>
        <strain evidence="8 9">381-IL-28</strain>
    </source>
</reference>
<proteinExistence type="predicted"/>
<dbReference type="EMBL" id="JMHU01000014">
    <property type="protein sequence ID" value="KDA45655.1"/>
    <property type="molecule type" value="Genomic_DNA"/>
</dbReference>
<evidence type="ECO:0000256" key="6">
    <source>
        <dbReference type="ARBA" id="ARBA00023118"/>
    </source>
</evidence>
<dbReference type="InterPro" id="IPR002729">
    <property type="entry name" value="CRISPR-assoc_Cas1"/>
</dbReference>
<evidence type="ECO:0000256" key="4">
    <source>
        <dbReference type="ARBA" id="ARBA00022801"/>
    </source>
</evidence>